<feature type="transmembrane region" description="Helical" evidence="2">
    <location>
        <begin position="20"/>
        <end position="36"/>
    </location>
</feature>
<feature type="region of interest" description="Disordered" evidence="1">
    <location>
        <begin position="743"/>
        <end position="778"/>
    </location>
</feature>
<gene>
    <name evidence="3" type="ORF">H4R34_001196</name>
</gene>
<feature type="region of interest" description="Disordered" evidence="1">
    <location>
        <begin position="956"/>
        <end position="983"/>
    </location>
</feature>
<feature type="transmembrane region" description="Helical" evidence="2">
    <location>
        <begin position="112"/>
        <end position="134"/>
    </location>
</feature>
<keyword evidence="2" id="KW-0812">Transmembrane</keyword>
<feature type="region of interest" description="Disordered" evidence="1">
    <location>
        <begin position="1217"/>
        <end position="1257"/>
    </location>
</feature>
<comment type="caution">
    <text evidence="3">The sequence shown here is derived from an EMBL/GenBank/DDBJ whole genome shotgun (WGS) entry which is preliminary data.</text>
</comment>
<evidence type="ECO:0000313" key="3">
    <source>
        <dbReference type="EMBL" id="KAJ1983575.1"/>
    </source>
</evidence>
<keyword evidence="4" id="KW-1185">Reference proteome</keyword>
<feature type="transmembrane region" description="Helical" evidence="2">
    <location>
        <begin position="185"/>
        <end position="209"/>
    </location>
</feature>
<sequence length="1442" mass="157007">MSIFNQSYSASLGVFWDGSFLLYFLALAWSLVRIYVAGDLRRSRFSILHHPREPKAAITYAVLVAQTVLFTSSCLLYANVDLELVQPDASTHTTSSDWLDSRYTANFAHSELWVGLCLYNTGMLLFALTLFVACNRWGYVVNSTLGEEVVPLGTSGYGFLIMGGFFACTSLGLTVWSILSRNWALAHSVTSLVFAVQFLIIGVCGLWAARYLRRLLRLKRLQITTLTSVSAIIRMQQLEFLIEYGGYCIGFFLAFGLCTFIVHVDVVAGQHLVGSSYVLSTMFSTLGTVSNVLMLPCTLLFLFPRPYTTLLIMLTLITDETIGLDPALHLMDVQNAPLSHVSTILESIVAQKHRSAQQTAWAPNDLQKSTILPLDEDTRKQLLNESLSKLIQDVNPTDSIHTITTIYSQTNSSMSFHNKLRHSLRSNFSRKSYASGSVSRAPSRSSSHSATADHLSIKIPPVPPLPKIQRALGTSRKSDATSGPTTPFTTSSGTSRYSRGTVDSSTFRHPSPAQLPPIPNGSPIFINGDEIEQALYASEATDMQDFKVTKLSSSSISNWRNNASNASLVAAQSNQRSTPAPNKSRSKSTNSPGQRNHIDRSLQLRKKSLIENAQSVHSLTEFSKSNGPPQRRRLPSTIVSSRDILNALTSVKDANHPPQTKPLPELPTKPGAPDPFQESASTLVQTTLSPPLYPHPSPTLVTSQHPLSVPITPVISEVSVNEDERIVPIRPSVLHPSRVMPLTTTGVTNSAPSTTAPSARPTETQSDPKVISPASRAPFNSIQTTDMEIQTMYKATYFDVASPLMGHTLVTDLPLRSQLPSRVSQLQPPVPAYQSPSATNAKPCPMVSYTTAPLKLGQGGSFMAPCNQSLQRPLVSLARKPQLTESSAALLGTSCSPVDETTLTATLLAFPAPPPAPSTALPTPTFGKAMALPLPITEPATPPASDLQLQSPELAKMAASLSDTSSRHSTRTRSRANSNTSSTSVLPLIKRKRSLGKTSIDRLALSSWGFSSESNSIVPEPLLKTKPINMPPAAHQGPRFLYPSPLPSLDNMWPPRPAGGLPPGIDSEPPFPLTYTPSVGASSSVAQSQSIASYISPSTSESISDDQSESFEIARLASLRYRAGSLVPVREEISAPGPKFDPRLKFSLDTKRRRQIHVLSPIEGANTSPHRHRSLSTLPVKPRPAPMRGWHSAPRPQTMAINDLVTHPTNHSMEFQIRRNHESSTRSSKVQLVRKASCKESDDASSSRSPTLPNQMLPRILVANTGSTLSSVYSSTSSRSSSSSLLYSRFNSFGRPLTRLQSPIEDSSPQCNSAFGQLVDPSYSFTELTKPHMSMRSSITSFNGQSDFFDPTFLSHPSGCGEPVFNFSEFGLHLSPVTAERSPTTSTHSRGVSSVLSIPSYQKYRQARRPRPRSCSIASIDAASRPSLKRNHSTSWLRRVPV</sequence>
<feature type="transmembrane region" description="Helical" evidence="2">
    <location>
        <begin position="155"/>
        <end position="179"/>
    </location>
</feature>
<feature type="compositionally biased region" description="Pro residues" evidence="1">
    <location>
        <begin position="659"/>
        <end position="673"/>
    </location>
</feature>
<proteinExistence type="predicted"/>
<feature type="compositionally biased region" description="Polar residues" evidence="1">
    <location>
        <begin position="568"/>
        <end position="594"/>
    </location>
</feature>
<feature type="compositionally biased region" description="Low complexity" evidence="1">
    <location>
        <begin position="434"/>
        <end position="452"/>
    </location>
</feature>
<evidence type="ECO:0000256" key="1">
    <source>
        <dbReference type="SAM" id="MobiDB-lite"/>
    </source>
</evidence>
<keyword evidence="2" id="KW-1133">Transmembrane helix</keyword>
<feature type="region of interest" description="Disordered" evidence="1">
    <location>
        <begin position="568"/>
        <end position="599"/>
    </location>
</feature>
<accession>A0A9W8B8Z2</accession>
<feature type="transmembrane region" description="Helical" evidence="2">
    <location>
        <begin position="57"/>
        <end position="78"/>
    </location>
</feature>
<name>A0A9W8B8Z2_9FUNG</name>
<feature type="compositionally biased region" description="Polar residues" evidence="1">
    <location>
        <begin position="743"/>
        <end position="767"/>
    </location>
</feature>
<keyword evidence="2" id="KW-0472">Membrane</keyword>
<dbReference type="EMBL" id="JANBQB010000049">
    <property type="protein sequence ID" value="KAJ1983575.1"/>
    <property type="molecule type" value="Genomic_DNA"/>
</dbReference>
<feature type="region of interest" description="Disordered" evidence="1">
    <location>
        <begin position="651"/>
        <end position="681"/>
    </location>
</feature>
<feature type="transmembrane region" description="Helical" evidence="2">
    <location>
        <begin position="276"/>
        <end position="303"/>
    </location>
</feature>
<evidence type="ECO:0000313" key="4">
    <source>
        <dbReference type="Proteomes" id="UP001151582"/>
    </source>
</evidence>
<organism evidence="3 4">
    <name type="scientific">Dimargaris verticillata</name>
    <dbReference type="NCBI Taxonomy" id="2761393"/>
    <lineage>
        <taxon>Eukaryota</taxon>
        <taxon>Fungi</taxon>
        <taxon>Fungi incertae sedis</taxon>
        <taxon>Zoopagomycota</taxon>
        <taxon>Kickxellomycotina</taxon>
        <taxon>Dimargaritomycetes</taxon>
        <taxon>Dimargaritales</taxon>
        <taxon>Dimargaritaceae</taxon>
        <taxon>Dimargaris</taxon>
    </lineage>
</organism>
<feature type="region of interest" description="Disordered" evidence="1">
    <location>
        <begin position="1164"/>
        <end position="1194"/>
    </location>
</feature>
<feature type="region of interest" description="Disordered" evidence="1">
    <location>
        <begin position="434"/>
        <end position="526"/>
    </location>
</feature>
<feature type="compositionally biased region" description="Low complexity" evidence="1">
    <location>
        <begin position="481"/>
        <end position="501"/>
    </location>
</feature>
<evidence type="ECO:0000256" key="2">
    <source>
        <dbReference type="SAM" id="Phobius"/>
    </source>
</evidence>
<feature type="transmembrane region" description="Helical" evidence="2">
    <location>
        <begin position="244"/>
        <end position="264"/>
    </location>
</feature>
<reference evidence="3" key="1">
    <citation type="submission" date="2022-07" db="EMBL/GenBank/DDBJ databases">
        <title>Phylogenomic reconstructions and comparative analyses of Kickxellomycotina fungi.</title>
        <authorList>
            <person name="Reynolds N.K."/>
            <person name="Stajich J.E."/>
            <person name="Barry K."/>
            <person name="Grigoriev I.V."/>
            <person name="Crous P."/>
            <person name="Smith M.E."/>
        </authorList>
    </citation>
    <scope>NUCLEOTIDE SEQUENCE</scope>
    <source>
        <strain evidence="3">RSA 567</strain>
    </source>
</reference>
<dbReference type="OrthoDB" id="5599539at2759"/>
<protein>
    <submittedName>
        <fullName evidence="3">Uncharacterized protein</fullName>
    </submittedName>
</protein>
<dbReference type="Proteomes" id="UP001151582">
    <property type="component" value="Unassembled WGS sequence"/>
</dbReference>
<feature type="compositionally biased region" description="Polar residues" evidence="1">
    <location>
        <begin position="1244"/>
        <end position="1254"/>
    </location>
</feature>